<feature type="compositionally biased region" description="Pro residues" evidence="1">
    <location>
        <begin position="149"/>
        <end position="164"/>
    </location>
</feature>
<evidence type="ECO:0000256" key="1">
    <source>
        <dbReference type="SAM" id="MobiDB-lite"/>
    </source>
</evidence>
<accession>A0A8M1G487</accession>
<sequence>MPEKYKGRSTELRRSHGDEAATPPPPARPPPALPAPPAAPLRRPPPRRPPLHLSAPPVTLATAAAARGRGLRARPGPASALPARGARSSAPAPTRPRSGGAQPQAPREPTQEASPPHGRPGPERREQGRKHRGGGGGCWRALGGRTVSPEPPPAPPDLPAPRKPPQTSLPVLLGRKESLEEVPRPARLDEKGSRKKSPLWPEGRCWGNRKVRAEGALGWRDGPERDSPSGAGVMLSRQPPPQVHRNKQNNKLHTAPWWDDSPPLPEDFDRAGPSAHFVCWCDVQALTPNVTISAEPVLGEVIQGYMSSSGLWS</sequence>
<evidence type="ECO:0000313" key="3">
    <source>
        <dbReference type="RefSeq" id="XP_040490438.1"/>
    </source>
</evidence>
<keyword evidence="2" id="KW-1185">Reference proteome</keyword>
<gene>
    <name evidence="3" type="primary">LOC103672515</name>
</gene>
<protein>
    <submittedName>
        <fullName evidence="3">Formin-like protein 5</fullName>
    </submittedName>
</protein>
<dbReference type="KEGG" id="umr:103672515"/>
<reference evidence="3" key="1">
    <citation type="submission" date="2025-08" db="UniProtKB">
        <authorList>
            <consortium name="RefSeq"/>
        </authorList>
    </citation>
    <scope>IDENTIFICATION</scope>
    <source>
        <tissue evidence="3">Whole blood</tissue>
    </source>
</reference>
<evidence type="ECO:0000313" key="2">
    <source>
        <dbReference type="Proteomes" id="UP000261680"/>
    </source>
</evidence>
<organism evidence="2 3">
    <name type="scientific">Ursus maritimus</name>
    <name type="common">Polar bear</name>
    <name type="synonym">Thalarctos maritimus</name>
    <dbReference type="NCBI Taxonomy" id="29073"/>
    <lineage>
        <taxon>Eukaryota</taxon>
        <taxon>Metazoa</taxon>
        <taxon>Chordata</taxon>
        <taxon>Craniata</taxon>
        <taxon>Vertebrata</taxon>
        <taxon>Euteleostomi</taxon>
        <taxon>Mammalia</taxon>
        <taxon>Eutheria</taxon>
        <taxon>Laurasiatheria</taxon>
        <taxon>Carnivora</taxon>
        <taxon>Caniformia</taxon>
        <taxon>Ursidae</taxon>
        <taxon>Ursus</taxon>
    </lineage>
</organism>
<feature type="compositionally biased region" description="Basic and acidic residues" evidence="1">
    <location>
        <begin position="174"/>
        <end position="192"/>
    </location>
</feature>
<dbReference type="AlphaFoldDB" id="A0A8M1G487"/>
<dbReference type="GeneID" id="103672515"/>
<name>A0A8M1G487_URSMA</name>
<proteinExistence type="predicted"/>
<feature type="compositionally biased region" description="Low complexity" evidence="1">
    <location>
        <begin position="51"/>
        <end position="99"/>
    </location>
</feature>
<feature type="compositionally biased region" description="Pro residues" evidence="1">
    <location>
        <begin position="22"/>
        <end position="43"/>
    </location>
</feature>
<feature type="region of interest" description="Disordered" evidence="1">
    <location>
        <begin position="1"/>
        <end position="259"/>
    </location>
</feature>
<dbReference type="RefSeq" id="XP_040490438.1">
    <property type="nucleotide sequence ID" value="XM_040634504.1"/>
</dbReference>
<feature type="compositionally biased region" description="Basic and acidic residues" evidence="1">
    <location>
        <begin position="1"/>
        <end position="19"/>
    </location>
</feature>
<dbReference type="Proteomes" id="UP000261680">
    <property type="component" value="Unplaced"/>
</dbReference>